<accession>A0A9P6XBR1</accession>
<name>A0A9P6XBR1_RHIOR</name>
<sequence>MQKEIERNLNLRNEIRHRIITADNKDKKKFIVEGLKYLVPEKDNVSLSASTSNSAILSTVMKRDIHQVIHEEDQQQQQQQQQQQPKAPLLSPASFLTGFSGFSSDGLNMGGNFITRGISSRTFSSLGSNRSSEPSISTRFFQRLTSRLEDYEKKIA</sequence>
<dbReference type="AlphaFoldDB" id="A0A9P6XBR1"/>
<evidence type="ECO:0000313" key="3">
    <source>
        <dbReference type="Proteomes" id="UP000716291"/>
    </source>
</evidence>
<protein>
    <submittedName>
        <fullName evidence="2">Uncharacterized protein</fullName>
    </submittedName>
</protein>
<feature type="region of interest" description="Disordered" evidence="1">
    <location>
        <begin position="70"/>
        <end position="92"/>
    </location>
</feature>
<organism evidence="2 3">
    <name type="scientific">Rhizopus oryzae</name>
    <name type="common">Mucormycosis agent</name>
    <name type="synonym">Rhizopus arrhizus var. delemar</name>
    <dbReference type="NCBI Taxonomy" id="64495"/>
    <lineage>
        <taxon>Eukaryota</taxon>
        <taxon>Fungi</taxon>
        <taxon>Fungi incertae sedis</taxon>
        <taxon>Mucoromycota</taxon>
        <taxon>Mucoromycotina</taxon>
        <taxon>Mucoromycetes</taxon>
        <taxon>Mucorales</taxon>
        <taxon>Mucorineae</taxon>
        <taxon>Rhizopodaceae</taxon>
        <taxon>Rhizopus</taxon>
    </lineage>
</organism>
<comment type="caution">
    <text evidence="2">The sequence shown here is derived from an EMBL/GenBank/DDBJ whole genome shotgun (WGS) entry which is preliminary data.</text>
</comment>
<dbReference type="EMBL" id="JAANQT010000572">
    <property type="protein sequence ID" value="KAG1309907.1"/>
    <property type="molecule type" value="Genomic_DNA"/>
</dbReference>
<proteinExistence type="predicted"/>
<dbReference type="Proteomes" id="UP000716291">
    <property type="component" value="Unassembled WGS sequence"/>
</dbReference>
<evidence type="ECO:0000313" key="2">
    <source>
        <dbReference type="EMBL" id="KAG1309907.1"/>
    </source>
</evidence>
<feature type="compositionally biased region" description="Low complexity" evidence="1">
    <location>
        <begin position="75"/>
        <end position="84"/>
    </location>
</feature>
<gene>
    <name evidence="2" type="ORF">G6F64_004952</name>
</gene>
<keyword evidence="3" id="KW-1185">Reference proteome</keyword>
<reference evidence="2" key="1">
    <citation type="journal article" date="2020" name="Microb. Genom.">
        <title>Genetic diversity of clinical and environmental Mucorales isolates obtained from an investigation of mucormycosis cases among solid organ transplant recipients.</title>
        <authorList>
            <person name="Nguyen M.H."/>
            <person name="Kaul D."/>
            <person name="Muto C."/>
            <person name="Cheng S.J."/>
            <person name="Richter R.A."/>
            <person name="Bruno V.M."/>
            <person name="Liu G."/>
            <person name="Beyhan S."/>
            <person name="Sundermann A.J."/>
            <person name="Mounaud S."/>
            <person name="Pasculle A.W."/>
            <person name="Nierman W.C."/>
            <person name="Driscoll E."/>
            <person name="Cumbie R."/>
            <person name="Clancy C.J."/>
            <person name="Dupont C.L."/>
        </authorList>
    </citation>
    <scope>NUCLEOTIDE SEQUENCE</scope>
    <source>
        <strain evidence="2">GL11</strain>
    </source>
</reference>
<evidence type="ECO:0000256" key="1">
    <source>
        <dbReference type="SAM" id="MobiDB-lite"/>
    </source>
</evidence>